<dbReference type="PANTHER" id="PTHR43649:SF12">
    <property type="entry name" value="DIACETYLCHITOBIOSE BINDING PROTEIN DASA"/>
    <property type="match status" value="1"/>
</dbReference>
<dbReference type="EMBL" id="QSRZ01000012">
    <property type="protein sequence ID" value="RGL45611.1"/>
    <property type="molecule type" value="Genomic_DNA"/>
</dbReference>
<dbReference type="RefSeq" id="WP_013410634.1">
    <property type="nucleotide sequence ID" value="NZ_BAABXE010000001.1"/>
</dbReference>
<gene>
    <name evidence="3" type="ORF">DWV59_00265</name>
    <name evidence="2" type="ORF">DXC63_10855</name>
</gene>
<dbReference type="Proteomes" id="UP000265775">
    <property type="component" value="Unassembled WGS sequence"/>
</dbReference>
<dbReference type="EMBL" id="QSAR01000001">
    <property type="protein sequence ID" value="RGW65960.1"/>
    <property type="molecule type" value="Genomic_DNA"/>
</dbReference>
<dbReference type="SUPFAM" id="SSF53850">
    <property type="entry name" value="Periplasmic binding protein-like II"/>
    <property type="match status" value="1"/>
</dbReference>
<evidence type="ECO:0000313" key="2">
    <source>
        <dbReference type="EMBL" id="RGL45611.1"/>
    </source>
</evidence>
<sequence>MKSASSWTERWSSSGHDRRPNRMAAKTRSISRAIAAVCAGAACVAALAGCGTSTAGNVTLEFFQYKVEAVSQFKKLVKGFEAEHPNITIDIINTADAATDLRTRFVKNKVPDVLTVDGGRYFGEFAASGIFQDFTDDEILDNINPQMVKLLKDLAKLYDTSADRAYGIPFAGNANGYVVNVDLWRQAGLDPDNLPETWSEFIAAMKQIQQAGITPIEGSLAEPWTTQAPFASLAGTLVPISEYSKLSGGTATFADLWGPVAEKEVEFYQYTQDNPGVTYQQATQDFANGKAAILPLGTYVVPQVRMVNPDINVKFAQLPATDDPDEQVLTAGDDTVLTISATTKHPKESRMFVEFLMDEDRLKEYAESQFCFTPFKDTYAGDEALQNILHFYKEGRIADFADHYIPSSMTMAGSLQSLLTTGNVEAFTNSMQTQWDQIQARTVQ</sequence>
<dbReference type="Pfam" id="PF01547">
    <property type="entry name" value="SBP_bac_1"/>
    <property type="match status" value="1"/>
</dbReference>
<evidence type="ECO:0000313" key="5">
    <source>
        <dbReference type="Proteomes" id="UP000265775"/>
    </source>
</evidence>
<feature type="region of interest" description="Disordered" evidence="1">
    <location>
        <begin position="1"/>
        <end position="24"/>
    </location>
</feature>
<comment type="caution">
    <text evidence="3">The sequence shown here is derived from an EMBL/GenBank/DDBJ whole genome shotgun (WGS) entry which is preliminary data.</text>
</comment>
<dbReference type="PANTHER" id="PTHR43649">
    <property type="entry name" value="ARABINOSE-BINDING PROTEIN-RELATED"/>
    <property type="match status" value="1"/>
</dbReference>
<name>A0A269T8H7_BIFLN</name>
<evidence type="ECO:0000313" key="4">
    <source>
        <dbReference type="Proteomes" id="UP000261288"/>
    </source>
</evidence>
<feature type="compositionally biased region" description="Low complexity" evidence="1">
    <location>
        <begin position="1"/>
        <end position="14"/>
    </location>
</feature>
<dbReference type="Gene3D" id="3.40.190.10">
    <property type="entry name" value="Periplasmic binding protein-like II"/>
    <property type="match status" value="2"/>
</dbReference>
<evidence type="ECO:0000313" key="3">
    <source>
        <dbReference type="EMBL" id="RGW65960.1"/>
    </source>
</evidence>
<reference evidence="4 5" key="1">
    <citation type="submission" date="2018-08" db="EMBL/GenBank/DDBJ databases">
        <title>A genome reference for cultivated species of the human gut microbiota.</title>
        <authorList>
            <person name="Zou Y."/>
            <person name="Xue W."/>
            <person name="Luo G."/>
        </authorList>
    </citation>
    <scope>NUCLEOTIDE SEQUENCE [LARGE SCALE GENOMIC DNA]</scope>
    <source>
        <strain evidence="3 5">AF11-12</strain>
        <strain evidence="2 4">TF06-45A</strain>
    </source>
</reference>
<accession>A0A269T8H7</accession>
<dbReference type="Proteomes" id="UP000261288">
    <property type="component" value="Unassembled WGS sequence"/>
</dbReference>
<protein>
    <submittedName>
        <fullName evidence="3">Extracellular solute-binding protein</fullName>
    </submittedName>
</protein>
<evidence type="ECO:0000256" key="1">
    <source>
        <dbReference type="SAM" id="MobiDB-lite"/>
    </source>
</evidence>
<dbReference type="AlphaFoldDB" id="A0A269T8H7"/>
<dbReference type="InterPro" id="IPR050490">
    <property type="entry name" value="Bact_solute-bd_prot1"/>
</dbReference>
<proteinExistence type="predicted"/>
<dbReference type="InterPro" id="IPR006059">
    <property type="entry name" value="SBP"/>
</dbReference>
<organism evidence="3 5">
    <name type="scientific">Bifidobacterium longum</name>
    <dbReference type="NCBI Taxonomy" id="216816"/>
    <lineage>
        <taxon>Bacteria</taxon>
        <taxon>Bacillati</taxon>
        <taxon>Actinomycetota</taxon>
        <taxon>Actinomycetes</taxon>
        <taxon>Bifidobacteriales</taxon>
        <taxon>Bifidobacteriaceae</taxon>
        <taxon>Bifidobacterium</taxon>
    </lineage>
</organism>